<reference evidence="5" key="1">
    <citation type="submission" date="2024-06" db="UniProtKB">
        <authorList>
            <consortium name="Ensembl"/>
        </authorList>
    </citation>
    <scope>IDENTIFICATION</scope>
</reference>
<evidence type="ECO:0008006" key="6">
    <source>
        <dbReference type="Google" id="ProtNLM"/>
    </source>
</evidence>
<feature type="coiled-coil region" evidence="2">
    <location>
        <begin position="64"/>
        <end position="136"/>
    </location>
</feature>
<evidence type="ECO:0000313" key="5">
    <source>
        <dbReference type="Ensembl" id="ENSMPUP00000019696.1"/>
    </source>
</evidence>
<keyword evidence="2" id="KW-0175">Coiled coil</keyword>
<dbReference type="eggNOG" id="ENOG502S81Y">
    <property type="taxonomic scope" value="Eukaryota"/>
</dbReference>
<dbReference type="GeneTree" id="ENSGT01150000286982"/>
<dbReference type="Pfam" id="PF17490">
    <property type="entry name" value="Tnp_22_dsRBD"/>
    <property type="match status" value="1"/>
</dbReference>
<sequence length="315" mass="36527">MYHFIYDLFKTTRRKNSTQKKEQEAVPKARDLINTDIGNMSDLEFRMTILKVLAGLEKGMEDIRETLSRDIKALSGEIKELKSNQGEIKKAINEVQSKMEALTARINEAEERISDIEDQMTENKEAEQKRDKQLLDHEGRIREISDTIRRNNIRIIGIPEEEESERGAEGILERIIGENFPNMAKGTSIKIQEVQRMPLKINKNRTTPRHLIVKFTSLNDKEKILKAAREKKSVTYNGKNIRLAADLSTETWQARKSWHDIFRALNEKNMQPRILYPARLSLKIEGEIKSFQDKQQLKEFANTKPALQEILKGVL</sequence>
<dbReference type="AlphaFoldDB" id="M3Z7Y3"/>
<organism evidence="5">
    <name type="scientific">Mustela putorius furo</name>
    <name type="common">European domestic ferret</name>
    <name type="synonym">Mustela furo</name>
    <dbReference type="NCBI Taxonomy" id="9669"/>
    <lineage>
        <taxon>Eukaryota</taxon>
        <taxon>Metazoa</taxon>
        <taxon>Chordata</taxon>
        <taxon>Craniata</taxon>
        <taxon>Vertebrata</taxon>
        <taxon>Euteleostomi</taxon>
        <taxon>Mammalia</taxon>
        <taxon>Eutheria</taxon>
        <taxon>Laurasiatheria</taxon>
        <taxon>Carnivora</taxon>
        <taxon>Caniformia</taxon>
        <taxon>Musteloidea</taxon>
        <taxon>Mustelidae</taxon>
        <taxon>Mustelinae</taxon>
        <taxon>Mustela</taxon>
    </lineage>
</organism>
<dbReference type="EMBL" id="AEYP01048331">
    <property type="status" value="NOT_ANNOTATED_CDS"/>
    <property type="molecule type" value="Genomic_DNA"/>
</dbReference>
<dbReference type="STRING" id="9669.ENSMPUP00000019696"/>
<feature type="domain" description="L1 transposable element dsRBD-like" evidence="4">
    <location>
        <begin position="250"/>
        <end position="312"/>
    </location>
</feature>
<dbReference type="Gene3D" id="3.30.70.1820">
    <property type="entry name" value="L1 transposable element, RRM domain"/>
    <property type="match status" value="1"/>
</dbReference>
<dbReference type="PANTHER" id="PTHR11505">
    <property type="entry name" value="L1 TRANSPOSABLE ELEMENT-RELATED"/>
    <property type="match status" value="1"/>
</dbReference>
<feature type="domain" description="L1 transposable element RRM" evidence="3">
    <location>
        <begin position="150"/>
        <end position="246"/>
    </location>
</feature>
<dbReference type="Gene3D" id="1.20.5.390">
    <property type="entry name" value="L1 transposable element, trimerization domain"/>
    <property type="match status" value="1"/>
</dbReference>
<dbReference type="InterPro" id="IPR004244">
    <property type="entry name" value="Transposase_22"/>
</dbReference>
<evidence type="ECO:0000259" key="3">
    <source>
        <dbReference type="Pfam" id="PF02994"/>
    </source>
</evidence>
<protein>
    <recommendedName>
        <fullName evidence="6">L1 transposable element RRM domain-containing protein</fullName>
    </recommendedName>
</protein>
<dbReference type="InParanoid" id="M3Z7Y3"/>
<dbReference type="Ensembl" id="ENSMPUT00000019977.1">
    <property type="protein sequence ID" value="ENSMPUP00000019696.1"/>
    <property type="gene ID" value="ENSMPUG00000019825.1"/>
</dbReference>
<dbReference type="InterPro" id="IPR042566">
    <property type="entry name" value="L1_C"/>
</dbReference>
<dbReference type="InterPro" id="IPR043636">
    <property type="entry name" value="L1_RRM_dom"/>
</dbReference>
<name>M3Z7Y3_MUSPF</name>
<dbReference type="InterPro" id="IPR035300">
    <property type="entry name" value="L1_dsRBD"/>
</dbReference>
<evidence type="ECO:0000259" key="4">
    <source>
        <dbReference type="Pfam" id="PF17490"/>
    </source>
</evidence>
<proteinExistence type="inferred from homology"/>
<dbReference type="OMA" id="NTECKWI"/>
<comment type="similarity">
    <text evidence="1">Belongs to the transposase 22 family.</text>
</comment>
<dbReference type="Gene3D" id="3.30.250.20">
    <property type="entry name" value="L1 transposable element, C-terminal domain"/>
    <property type="match status" value="1"/>
</dbReference>
<dbReference type="FunFam" id="3.30.70.1820:FF:000002">
    <property type="entry name" value="LINE-1 retrotransposable element ORF1 protein"/>
    <property type="match status" value="1"/>
</dbReference>
<accession>M3Z7Y3</accession>
<dbReference type="HOGENOM" id="CLU_062834_3_0_1"/>
<evidence type="ECO:0000256" key="1">
    <source>
        <dbReference type="ARBA" id="ARBA00061640"/>
    </source>
</evidence>
<evidence type="ECO:0000256" key="2">
    <source>
        <dbReference type="SAM" id="Coils"/>
    </source>
</evidence>
<dbReference type="Pfam" id="PF02994">
    <property type="entry name" value="Transposase_22"/>
    <property type="match status" value="1"/>
</dbReference>